<gene>
    <name evidence="1" type="ORF">K431DRAFT_115339</name>
</gene>
<keyword evidence="2" id="KW-1185">Reference proteome</keyword>
<accession>A0A9P4UTP9</accession>
<protein>
    <submittedName>
        <fullName evidence="1">Uncharacterized protein</fullName>
    </submittedName>
</protein>
<reference evidence="1" key="1">
    <citation type="journal article" date="2020" name="Stud. Mycol.">
        <title>101 Dothideomycetes genomes: a test case for predicting lifestyles and emergence of pathogens.</title>
        <authorList>
            <person name="Haridas S."/>
            <person name="Albert R."/>
            <person name="Binder M."/>
            <person name="Bloem J."/>
            <person name="Labutti K."/>
            <person name="Salamov A."/>
            <person name="Andreopoulos B."/>
            <person name="Baker S."/>
            <person name="Barry K."/>
            <person name="Bills G."/>
            <person name="Bluhm B."/>
            <person name="Cannon C."/>
            <person name="Castanera R."/>
            <person name="Culley D."/>
            <person name="Daum C."/>
            <person name="Ezra D."/>
            <person name="Gonzalez J."/>
            <person name="Henrissat B."/>
            <person name="Kuo A."/>
            <person name="Liang C."/>
            <person name="Lipzen A."/>
            <person name="Lutzoni F."/>
            <person name="Magnuson J."/>
            <person name="Mondo S."/>
            <person name="Nolan M."/>
            <person name="Ohm R."/>
            <person name="Pangilinan J."/>
            <person name="Park H.-J."/>
            <person name="Ramirez L."/>
            <person name="Alfaro M."/>
            <person name="Sun H."/>
            <person name="Tritt A."/>
            <person name="Yoshinaga Y."/>
            <person name="Zwiers L.-H."/>
            <person name="Turgeon B."/>
            <person name="Goodwin S."/>
            <person name="Spatafora J."/>
            <person name="Crous P."/>
            <person name="Grigoriev I."/>
        </authorList>
    </citation>
    <scope>NUCLEOTIDE SEQUENCE</scope>
    <source>
        <strain evidence="1">CBS 116435</strain>
    </source>
</reference>
<comment type="caution">
    <text evidence="1">The sequence shown here is derived from an EMBL/GenBank/DDBJ whole genome shotgun (WGS) entry which is preliminary data.</text>
</comment>
<sequence length="159" mass="17912">MAWRHRPRYSGHSSEPTHLPNPFAVLSAPVCALSDLRCSLSWCTTFLALPSTTTNHQPPTTATMTTMIHRYWYHHHPSLRHAITCCTQFILLPFSSPLPPIPPVLSPPGCLVLLHMRMETQPWIAVTVLALSRHERTHSRISTNPPPAPFLYPICTHTV</sequence>
<name>A0A9P4UTP9_9PEZI</name>
<dbReference type="AlphaFoldDB" id="A0A9P4UTP9"/>
<evidence type="ECO:0000313" key="1">
    <source>
        <dbReference type="EMBL" id="KAF2724933.1"/>
    </source>
</evidence>
<dbReference type="Proteomes" id="UP000799441">
    <property type="component" value="Unassembled WGS sequence"/>
</dbReference>
<dbReference type="EMBL" id="MU003769">
    <property type="protein sequence ID" value="KAF2724933.1"/>
    <property type="molecule type" value="Genomic_DNA"/>
</dbReference>
<organism evidence="1 2">
    <name type="scientific">Polychaeton citri CBS 116435</name>
    <dbReference type="NCBI Taxonomy" id="1314669"/>
    <lineage>
        <taxon>Eukaryota</taxon>
        <taxon>Fungi</taxon>
        <taxon>Dikarya</taxon>
        <taxon>Ascomycota</taxon>
        <taxon>Pezizomycotina</taxon>
        <taxon>Dothideomycetes</taxon>
        <taxon>Dothideomycetidae</taxon>
        <taxon>Capnodiales</taxon>
        <taxon>Capnodiaceae</taxon>
        <taxon>Polychaeton</taxon>
    </lineage>
</organism>
<proteinExistence type="predicted"/>
<evidence type="ECO:0000313" key="2">
    <source>
        <dbReference type="Proteomes" id="UP000799441"/>
    </source>
</evidence>